<gene>
    <name evidence="1" type="ORF">MSG28_007536</name>
</gene>
<proteinExistence type="predicted"/>
<organism evidence="1 2">
    <name type="scientific">Choristoneura fumiferana</name>
    <name type="common">Spruce budworm moth</name>
    <name type="synonym">Archips fumiferana</name>
    <dbReference type="NCBI Taxonomy" id="7141"/>
    <lineage>
        <taxon>Eukaryota</taxon>
        <taxon>Metazoa</taxon>
        <taxon>Ecdysozoa</taxon>
        <taxon>Arthropoda</taxon>
        <taxon>Hexapoda</taxon>
        <taxon>Insecta</taxon>
        <taxon>Pterygota</taxon>
        <taxon>Neoptera</taxon>
        <taxon>Endopterygota</taxon>
        <taxon>Lepidoptera</taxon>
        <taxon>Glossata</taxon>
        <taxon>Ditrysia</taxon>
        <taxon>Tortricoidea</taxon>
        <taxon>Tortricidae</taxon>
        <taxon>Tortricinae</taxon>
        <taxon>Choristoneura</taxon>
    </lineage>
</organism>
<reference evidence="1 2" key="1">
    <citation type="journal article" date="2022" name="Genome Biol. Evol.">
        <title>The Spruce Budworm Genome: Reconstructing the Evolutionary History of Antifreeze Proteins.</title>
        <authorList>
            <person name="Beliveau C."/>
            <person name="Gagne P."/>
            <person name="Picq S."/>
            <person name="Vernygora O."/>
            <person name="Keeling C.I."/>
            <person name="Pinkney K."/>
            <person name="Doucet D."/>
            <person name="Wen F."/>
            <person name="Johnston J.S."/>
            <person name="Maaroufi H."/>
            <person name="Boyle B."/>
            <person name="Laroche J."/>
            <person name="Dewar K."/>
            <person name="Juretic N."/>
            <person name="Blackburn G."/>
            <person name="Nisole A."/>
            <person name="Brunet B."/>
            <person name="Brandao M."/>
            <person name="Lumley L."/>
            <person name="Duan J."/>
            <person name="Quan G."/>
            <person name="Lucarotti C.J."/>
            <person name="Roe A.D."/>
            <person name="Sperling F.A.H."/>
            <person name="Levesque R.C."/>
            <person name="Cusson M."/>
        </authorList>
    </citation>
    <scope>NUCLEOTIDE SEQUENCE [LARGE SCALE GENOMIC DNA]</scope>
    <source>
        <strain evidence="1">Glfc:IPQL:Cfum</strain>
    </source>
</reference>
<dbReference type="Proteomes" id="UP001064048">
    <property type="component" value="Chromosome 12"/>
</dbReference>
<evidence type="ECO:0000313" key="2">
    <source>
        <dbReference type="Proteomes" id="UP001064048"/>
    </source>
</evidence>
<comment type="caution">
    <text evidence="1">The sequence shown here is derived from an EMBL/GenBank/DDBJ whole genome shotgun (WGS) entry which is preliminary data.</text>
</comment>
<dbReference type="EMBL" id="CM046112">
    <property type="protein sequence ID" value="KAI8428903.1"/>
    <property type="molecule type" value="Genomic_DNA"/>
</dbReference>
<name>A0ACC0JY89_CHOFU</name>
<sequence>MDLRKNTAARENVIHLARTPEEKSPETVSDNSFSSDKTETVKNLSGVSEAWVADHAKHVTRMLPGGMFVQGIFVTTDEDVFEDPNCFSKLRAILNYTYKLLNTNPYMFGNCLEISERLILHMSTSTKVLTCKSVEVGPVKSTVLKPVDWKFLPKAQQWQRLDCYFEFDDVYPVIVKKSGISVKQQFQQILESAHKTIETSVMFIDGELKNGSEALENLNKKKKPKTNVKPTQQDVLKSMQVSLFVPFENSLPETVEYLECDGSIHFSGVVSSSVFMYPKATVSEAITAVKQDIVRSLASRFTMHCDALIDDNLLPEEKVCFNEPPRRVLVPVGSLYLCDYLFPGEAPAEALLSVRELLDLQITEAEVVCDLETPADTSEFDALDRDSSSEEMLATPQEASQFMYITGICFAMLVLVISIIVHYYDSIVGVIGKLLSKSN</sequence>
<protein>
    <submittedName>
        <fullName evidence="1">Uncharacterized protein</fullName>
    </submittedName>
</protein>
<keyword evidence="2" id="KW-1185">Reference proteome</keyword>
<accession>A0ACC0JY89</accession>
<evidence type="ECO:0000313" key="1">
    <source>
        <dbReference type="EMBL" id="KAI8428903.1"/>
    </source>
</evidence>